<dbReference type="PRINTS" id="PR01607">
    <property type="entry name" value="APYRASEFAMLY"/>
</dbReference>
<dbReference type="InterPro" id="IPR006179">
    <property type="entry name" value="5_nucleotidase/apyrase"/>
</dbReference>
<dbReference type="Pfam" id="PF00149">
    <property type="entry name" value="Metallophos"/>
    <property type="match status" value="1"/>
</dbReference>
<evidence type="ECO:0000259" key="5">
    <source>
        <dbReference type="Pfam" id="PF02872"/>
    </source>
</evidence>
<name>A0A1Y4W1X6_9LACO</name>
<dbReference type="SUPFAM" id="SSF56300">
    <property type="entry name" value="Metallo-dependent phosphatases"/>
    <property type="match status" value="1"/>
</dbReference>
<protein>
    <submittedName>
        <fullName evidence="8">Bifunctional metallophosphatase/5'-nucleotidase</fullName>
    </submittedName>
</protein>
<proteinExistence type="predicted"/>
<reference evidence="8" key="2">
    <citation type="journal article" date="2018" name="BMC Genomics">
        <title>Whole genome sequencing and function prediction of 133 gut anaerobes isolated from chicken caecum in pure cultures.</title>
        <authorList>
            <person name="Medvecky M."/>
            <person name="Cejkova D."/>
            <person name="Polansky O."/>
            <person name="Karasova D."/>
            <person name="Kubasova T."/>
            <person name="Cizek A."/>
            <person name="Rychlik I."/>
        </authorList>
    </citation>
    <scope>NUCLEOTIDE SEQUENCE</scope>
    <source>
        <strain evidence="8">An101</strain>
        <strain evidence="7">An115</strain>
    </source>
</reference>
<evidence type="ECO:0000313" key="10">
    <source>
        <dbReference type="Proteomes" id="UP000196293"/>
    </source>
</evidence>
<feature type="chain" id="PRO_5011908152" evidence="3">
    <location>
        <begin position="31"/>
        <end position="824"/>
    </location>
</feature>
<evidence type="ECO:0000256" key="2">
    <source>
        <dbReference type="SAM" id="MobiDB-lite"/>
    </source>
</evidence>
<feature type="domain" description="S-layer protein C-terminal" evidence="6">
    <location>
        <begin position="755"/>
        <end position="822"/>
    </location>
</feature>
<evidence type="ECO:0000256" key="3">
    <source>
        <dbReference type="SAM" id="SignalP"/>
    </source>
</evidence>
<dbReference type="Pfam" id="PF02872">
    <property type="entry name" value="5_nucleotid_C"/>
    <property type="match status" value="1"/>
</dbReference>
<reference evidence="9 10" key="1">
    <citation type="submission" date="2017-04" db="EMBL/GenBank/DDBJ databases">
        <title>Function of individual gut microbiota members based on whole genome sequencing of pure cultures obtained from chicken caecum.</title>
        <authorList>
            <person name="Medvecky M."/>
            <person name="Cejkova D."/>
            <person name="Polansky O."/>
            <person name="Karasova D."/>
            <person name="Kubasova T."/>
            <person name="Cizek A."/>
            <person name="Rychlik I."/>
        </authorList>
    </citation>
    <scope>NUCLEOTIDE SEQUENCE [LARGE SCALE GENOMIC DNA]</scope>
    <source>
        <strain evidence="9">An101</strain>
        <strain evidence="10">An115</strain>
    </source>
</reference>
<dbReference type="SUPFAM" id="SSF55816">
    <property type="entry name" value="5'-nucleotidase (syn. UDP-sugar hydrolase), C-terminal domain"/>
    <property type="match status" value="1"/>
</dbReference>
<feature type="signal peptide" evidence="3">
    <location>
        <begin position="1"/>
        <end position="30"/>
    </location>
</feature>
<dbReference type="AlphaFoldDB" id="A0A1Y4W1X6"/>
<feature type="domain" description="5'-Nucleotidase C-terminal" evidence="5">
    <location>
        <begin position="433"/>
        <end position="592"/>
    </location>
</feature>
<dbReference type="InterPro" id="IPR008334">
    <property type="entry name" value="5'-Nucleotdase_C"/>
</dbReference>
<dbReference type="RefSeq" id="WP_087176458.1">
    <property type="nucleotide sequence ID" value="NZ_NFLS01000015.1"/>
</dbReference>
<dbReference type="InterPro" id="IPR036907">
    <property type="entry name" value="5'-Nucleotdase_C_sf"/>
</dbReference>
<dbReference type="Pfam" id="PF03217">
    <property type="entry name" value="SlpA"/>
    <property type="match status" value="2"/>
</dbReference>
<dbReference type="GO" id="GO:0008768">
    <property type="term" value="F:UDP-sugar diphosphatase activity"/>
    <property type="evidence" value="ECO:0007669"/>
    <property type="project" value="TreeGrafter"/>
</dbReference>
<organism evidence="8 9">
    <name type="scientific">Lactobacillus gallinarum</name>
    <dbReference type="NCBI Taxonomy" id="52242"/>
    <lineage>
        <taxon>Bacteria</taxon>
        <taxon>Bacillati</taxon>
        <taxon>Bacillota</taxon>
        <taxon>Bacilli</taxon>
        <taxon>Lactobacillales</taxon>
        <taxon>Lactobacillaceae</taxon>
        <taxon>Lactobacillus</taxon>
    </lineage>
</organism>
<feature type="domain" description="S-layer protein C-terminal" evidence="6">
    <location>
        <begin position="689"/>
        <end position="754"/>
    </location>
</feature>
<feature type="compositionally biased region" description="Polar residues" evidence="2">
    <location>
        <begin position="50"/>
        <end position="60"/>
    </location>
</feature>
<dbReference type="EMBL" id="NFLS01000015">
    <property type="protein sequence ID" value="OUQ55829.1"/>
    <property type="molecule type" value="Genomic_DNA"/>
</dbReference>
<evidence type="ECO:0000259" key="4">
    <source>
        <dbReference type="Pfam" id="PF00149"/>
    </source>
</evidence>
<dbReference type="GO" id="GO:0008253">
    <property type="term" value="F:5'-nucleotidase activity"/>
    <property type="evidence" value="ECO:0007669"/>
    <property type="project" value="TreeGrafter"/>
</dbReference>
<dbReference type="InterPro" id="IPR004843">
    <property type="entry name" value="Calcineurin-like_PHP"/>
</dbReference>
<evidence type="ECO:0000259" key="6">
    <source>
        <dbReference type="Pfam" id="PF03217"/>
    </source>
</evidence>
<dbReference type="Proteomes" id="UP000196293">
    <property type="component" value="Unassembled WGS sequence"/>
</dbReference>
<dbReference type="PANTHER" id="PTHR11575:SF24">
    <property type="entry name" value="5'-NUCLEOTIDASE"/>
    <property type="match status" value="1"/>
</dbReference>
<comment type="caution">
    <text evidence="8">The sequence shown here is derived from an EMBL/GenBank/DDBJ whole genome shotgun (WGS) entry which is preliminary data.</text>
</comment>
<evidence type="ECO:0000313" key="9">
    <source>
        <dbReference type="Proteomes" id="UP000195859"/>
    </source>
</evidence>
<evidence type="ECO:0000313" key="7">
    <source>
        <dbReference type="EMBL" id="OUQ55829.1"/>
    </source>
</evidence>
<feature type="domain" description="Calcineurin-like phosphoesterase" evidence="4">
    <location>
        <begin position="96"/>
        <end position="354"/>
    </location>
</feature>
<dbReference type="InterPro" id="IPR024968">
    <property type="entry name" value="SlpA_C_lactobacillus"/>
</dbReference>
<dbReference type="Gene3D" id="3.60.21.10">
    <property type="match status" value="1"/>
</dbReference>
<sequence>MRSRITYGIITSLTASALMGLFLTNVQVKADMQQVQQSVVQTTQQDSDSPKQSSTVSNTENSKEQPVVSYTDHQSKPNNDKWSNPANYKNDIPVQILGINDVHGNIDTTGKTWIGYRSYQNAGNAARLAGYLNNAESDFKQKNPNGTSIRVEAGDIVGASPATSSLLQDEPTMHALKEMHIEIGTLGNHEFDEGLDEFDRVLEGKAPKKGQFNQEEQDYPHENSGIQIVVANLIRKSDGQIPFGWKPYLIKEVESNGKKSKIGFIGIETTDLPKLTFAKNLKDYEVLDEAESIAKYDKILQDQGVHAIVVLAHTGVETYKGKTEGDAVKILQKLYRIDPDNSVDLYIAAHSHQYADGAVGNTKIVQAASFSKAYDDSIGYIDPSTNDFVKGSLITHVYPVMSSTDDKDIKADPDVEQVIKDAQQRTSKITNSVIGKAEKAKDITKDLNSDTENEVGDLVVDAQLAEAKREGIAADVALTNGGGVRSDLKVDPDGSIKWKAAQAVQPFSNQLQVFEMTGKQLYDVLNSQYDATNEDRYYLLSGMHYVYTTQNDKAFPKKIAVLYDSNNHPVDPNKVYRVITSNYLVDSTKQFKGAKKVADIGVDTDIFVNYLKHQTEAGKLITAPILNRKKEVTPEEAKLLIKEAQDELNKLTNSSSESNVELNNSVDLVDTNSNNDSDNKQIDIKEANPANDTKITLTHNAFVYDKNGKLVLKLGRNFFLKKGSYIYPLNNAKKVTINKHEYYQIGENKFVKVANTVERNTKVLRLKHNAFVYSKSGKAIKNGKKKLLLKKGKQVKVKANFIVKIGHSKFYQIGKNQFVKVANF</sequence>
<dbReference type="GO" id="GO:0030288">
    <property type="term" value="C:outer membrane-bounded periplasmic space"/>
    <property type="evidence" value="ECO:0007669"/>
    <property type="project" value="TreeGrafter"/>
</dbReference>
<dbReference type="EMBL" id="NFLZ01000016">
    <property type="protein sequence ID" value="OUQ75623.1"/>
    <property type="molecule type" value="Genomic_DNA"/>
</dbReference>
<dbReference type="InterPro" id="IPR029052">
    <property type="entry name" value="Metallo-depent_PP-like"/>
</dbReference>
<evidence type="ECO:0000313" key="8">
    <source>
        <dbReference type="EMBL" id="OUQ75623.1"/>
    </source>
</evidence>
<dbReference type="PANTHER" id="PTHR11575">
    <property type="entry name" value="5'-NUCLEOTIDASE-RELATED"/>
    <property type="match status" value="1"/>
</dbReference>
<dbReference type="Proteomes" id="UP000195859">
    <property type="component" value="Unassembled WGS sequence"/>
</dbReference>
<evidence type="ECO:0000256" key="1">
    <source>
        <dbReference type="ARBA" id="ARBA00022729"/>
    </source>
</evidence>
<dbReference type="GO" id="GO:0009166">
    <property type="term" value="P:nucleotide catabolic process"/>
    <property type="evidence" value="ECO:0007669"/>
    <property type="project" value="InterPro"/>
</dbReference>
<gene>
    <name evidence="8" type="ORF">B5E44_06755</name>
    <name evidence="7" type="ORF">B5E59_06485</name>
</gene>
<keyword evidence="10" id="KW-1185">Reference proteome</keyword>
<feature type="region of interest" description="Disordered" evidence="2">
    <location>
        <begin position="39"/>
        <end position="87"/>
    </location>
</feature>
<keyword evidence="1 3" id="KW-0732">Signal</keyword>
<accession>A0A1Y4W1X6</accession>
<dbReference type="Gene3D" id="3.90.780.10">
    <property type="entry name" value="5'-Nucleotidase, C-terminal domain"/>
    <property type="match status" value="1"/>
</dbReference>